<evidence type="ECO:0000256" key="7">
    <source>
        <dbReference type="ARBA" id="ARBA00069718"/>
    </source>
</evidence>
<dbReference type="InterPro" id="IPR006679">
    <property type="entry name" value="Adenine_deam"/>
</dbReference>
<evidence type="ECO:0000256" key="2">
    <source>
        <dbReference type="ARBA" id="ARBA00006773"/>
    </source>
</evidence>
<comment type="caution">
    <text evidence="11">The sequence shown here is derived from an EMBL/GenBank/DDBJ whole genome shotgun (WGS) entry which is preliminary data.</text>
</comment>
<sequence>MDRIQRRIAVAGGRESADLVIKNARIVNVFSGEIISGDIAIADGIFAGVGGEYQAKNILDAQNKYLSPSFIDGHVHIESSMVTPIEFAKIQLLHGVTSVICDPHEIANVSGKAGIQFMLDTAMHIPFDCHFMLPSCVPATPFEHSGAELSAEDLLPFYDHPKVLGLAEVMNYPGVLNTDEGLMRKITDAHHLHRKIDGHAAGLTGNQLDVYMAAGITTDHECTTADEALERLRKGMYVMIREGTAAKELKEVIKAVNTRNSRRFLFVTDDRHLDDVIAEGGIDHLVRMAIEEGIDPVTAIQMASLNSAECFGLEGCGAIAAGYKADFILTDNLTELPISAVYKDGICVAVQGKLVNFPDGNKLPAPQALLDTVKLPALTIEDLQIRLDGPLANVIEIIPNSIITKHLITEVDTNSSLFVPSLKKDLLKLAVIERHHQTGNMGLGIIKGLCLEKGAIATTVSHDSHNVMVAGTSDEDMLLASEVISEMQGGLTVVCDGEVLAKLELPISGLLSQGTYEEVNEKLLKINSALKEISGQQHFNPFLTLSFLALPVIPEIKLTDKGLFDVRSFQHLSVSAGSAE</sequence>
<dbReference type="CDD" id="cd01295">
    <property type="entry name" value="AdeC"/>
    <property type="match status" value="1"/>
</dbReference>
<evidence type="ECO:0000256" key="4">
    <source>
        <dbReference type="ARBA" id="ARBA00022801"/>
    </source>
</evidence>
<comment type="cofactor">
    <cofactor evidence="1 8">
        <name>Mn(2+)</name>
        <dbReference type="ChEBI" id="CHEBI:29035"/>
    </cofactor>
</comment>
<dbReference type="HAMAP" id="MF_01518">
    <property type="entry name" value="Adenine_deamin"/>
    <property type="match status" value="1"/>
</dbReference>
<dbReference type="EC" id="3.5.4.2" evidence="3 8"/>
<evidence type="ECO:0000256" key="5">
    <source>
        <dbReference type="ARBA" id="ARBA00023211"/>
    </source>
</evidence>
<dbReference type="Pfam" id="PF13382">
    <property type="entry name" value="Adenine_deam_C"/>
    <property type="match status" value="1"/>
</dbReference>
<comment type="catalytic activity">
    <reaction evidence="6 8">
        <text>adenine + H2O + H(+) = hypoxanthine + NH4(+)</text>
        <dbReference type="Rhea" id="RHEA:23688"/>
        <dbReference type="ChEBI" id="CHEBI:15377"/>
        <dbReference type="ChEBI" id="CHEBI:15378"/>
        <dbReference type="ChEBI" id="CHEBI:16708"/>
        <dbReference type="ChEBI" id="CHEBI:17368"/>
        <dbReference type="ChEBI" id="CHEBI:28938"/>
        <dbReference type="EC" id="3.5.4.2"/>
    </reaction>
</comment>
<accession>A0A7V7UW76</accession>
<reference evidence="11 12" key="1">
    <citation type="journal article" date="2014" name="Arch. Microbiol.">
        <title>Bacillus mesophilum sp. nov., strain IITR-54T, a novel 4-chlorobiphenyl dechlorinating bacterium.</title>
        <authorList>
            <person name="Manickam N."/>
            <person name="Singh N.K."/>
            <person name="Bajaj A."/>
            <person name="Kumar R.M."/>
            <person name="Kaur G."/>
            <person name="Kaur N."/>
            <person name="Bala M."/>
            <person name="Kumar A."/>
            <person name="Mayilraj S."/>
        </authorList>
    </citation>
    <scope>NUCLEOTIDE SEQUENCE [LARGE SCALE GENOMIC DNA]</scope>
    <source>
        <strain evidence="11 12">IITR-54</strain>
    </source>
</reference>
<proteinExistence type="inferred from homology"/>
<evidence type="ECO:0000256" key="1">
    <source>
        <dbReference type="ARBA" id="ARBA00001936"/>
    </source>
</evidence>
<dbReference type="Proteomes" id="UP000441354">
    <property type="component" value="Unassembled WGS sequence"/>
</dbReference>
<evidence type="ECO:0000259" key="9">
    <source>
        <dbReference type="Pfam" id="PF01979"/>
    </source>
</evidence>
<dbReference type="SUPFAM" id="SSF51556">
    <property type="entry name" value="Metallo-dependent hydrolases"/>
    <property type="match status" value="1"/>
</dbReference>
<dbReference type="FunFam" id="3.20.20.140:FF:000016">
    <property type="entry name" value="Adenine deaminase"/>
    <property type="match status" value="1"/>
</dbReference>
<dbReference type="Gene3D" id="2.30.40.10">
    <property type="entry name" value="Urease, subunit C, domain 1"/>
    <property type="match status" value="1"/>
</dbReference>
<dbReference type="RefSeq" id="WP_151575558.1">
    <property type="nucleotide sequence ID" value="NZ_WBOT01000007.1"/>
</dbReference>
<dbReference type="Pfam" id="PF01979">
    <property type="entry name" value="Amidohydro_1"/>
    <property type="match status" value="1"/>
</dbReference>
<evidence type="ECO:0000256" key="6">
    <source>
        <dbReference type="ARBA" id="ARBA00047720"/>
    </source>
</evidence>
<dbReference type="InterPro" id="IPR026912">
    <property type="entry name" value="Adenine_deam_C"/>
</dbReference>
<dbReference type="GO" id="GO:0000034">
    <property type="term" value="F:adenine deaminase activity"/>
    <property type="evidence" value="ECO:0007669"/>
    <property type="project" value="UniProtKB-UniRule"/>
</dbReference>
<keyword evidence="12" id="KW-1185">Reference proteome</keyword>
<dbReference type="PANTHER" id="PTHR11113">
    <property type="entry name" value="N-ACETYLGLUCOSAMINE-6-PHOSPHATE DEACETYLASE"/>
    <property type="match status" value="1"/>
</dbReference>
<dbReference type="NCBIfam" id="TIGR01178">
    <property type="entry name" value="ade"/>
    <property type="match status" value="1"/>
</dbReference>
<evidence type="ECO:0000313" key="11">
    <source>
        <dbReference type="EMBL" id="KAB2330628.1"/>
    </source>
</evidence>
<dbReference type="InterPro" id="IPR032466">
    <property type="entry name" value="Metal_Hydrolase"/>
</dbReference>
<keyword evidence="4 8" id="KW-0378">Hydrolase</keyword>
<dbReference type="Gene3D" id="3.20.20.140">
    <property type="entry name" value="Metal-dependent hydrolases"/>
    <property type="match status" value="1"/>
</dbReference>
<dbReference type="EMBL" id="WBOT01000007">
    <property type="protein sequence ID" value="KAB2330628.1"/>
    <property type="molecule type" value="Genomic_DNA"/>
</dbReference>
<evidence type="ECO:0000313" key="12">
    <source>
        <dbReference type="Proteomes" id="UP000441354"/>
    </source>
</evidence>
<dbReference type="InterPro" id="IPR011059">
    <property type="entry name" value="Metal-dep_hydrolase_composite"/>
</dbReference>
<dbReference type="OrthoDB" id="9775607at2"/>
<dbReference type="GO" id="GO:0006146">
    <property type="term" value="P:adenine catabolic process"/>
    <property type="evidence" value="ECO:0007669"/>
    <property type="project" value="InterPro"/>
</dbReference>
<evidence type="ECO:0000259" key="10">
    <source>
        <dbReference type="Pfam" id="PF13382"/>
    </source>
</evidence>
<evidence type="ECO:0000256" key="8">
    <source>
        <dbReference type="HAMAP-Rule" id="MF_01518"/>
    </source>
</evidence>
<organism evidence="11 12">
    <name type="scientific">Bacillus mesophilum</name>
    <dbReference type="NCBI Taxonomy" id="1071718"/>
    <lineage>
        <taxon>Bacteria</taxon>
        <taxon>Bacillati</taxon>
        <taxon>Bacillota</taxon>
        <taxon>Bacilli</taxon>
        <taxon>Bacillales</taxon>
        <taxon>Bacillaceae</taxon>
        <taxon>Bacillus</taxon>
    </lineage>
</organism>
<dbReference type="PANTHER" id="PTHR11113:SF2">
    <property type="entry name" value="ADENINE DEAMINASE"/>
    <property type="match status" value="1"/>
</dbReference>
<feature type="domain" description="Adenine deaminase C-terminal" evidence="10">
    <location>
        <begin position="402"/>
        <end position="570"/>
    </location>
</feature>
<dbReference type="SUPFAM" id="SSF51338">
    <property type="entry name" value="Composite domain of metallo-dependent hydrolases"/>
    <property type="match status" value="1"/>
</dbReference>
<dbReference type="InterPro" id="IPR006680">
    <property type="entry name" value="Amidohydro-rel"/>
</dbReference>
<gene>
    <name evidence="8 11" type="primary">ade</name>
    <name evidence="11" type="ORF">F7732_18440</name>
</gene>
<keyword evidence="5 8" id="KW-0464">Manganese</keyword>
<comment type="similarity">
    <text evidence="2 8">Belongs to the metallo-dependent hydrolases superfamily. Adenine deaminase family.</text>
</comment>
<protein>
    <recommendedName>
        <fullName evidence="7 8">Adenine deaminase</fullName>
        <shortName evidence="8">Adenase</shortName>
        <shortName evidence="8">Adenine aminase</shortName>
        <ecNumber evidence="3 8">3.5.4.2</ecNumber>
    </recommendedName>
</protein>
<dbReference type="AlphaFoldDB" id="A0A7V7UW76"/>
<name>A0A7V7UW76_9BACI</name>
<feature type="domain" description="Amidohydrolase-related" evidence="9">
    <location>
        <begin position="65"/>
        <end position="354"/>
    </location>
</feature>
<evidence type="ECO:0000256" key="3">
    <source>
        <dbReference type="ARBA" id="ARBA00012782"/>
    </source>
</evidence>